<dbReference type="GeneID" id="90589771"/>
<feature type="region of interest" description="Disordered" evidence="1">
    <location>
        <begin position="1"/>
        <end position="52"/>
    </location>
</feature>
<protein>
    <submittedName>
        <fullName evidence="2">Uncharacterized protein</fullName>
    </submittedName>
</protein>
<name>A0ABY8CFW4_9ARCH</name>
<evidence type="ECO:0000313" key="3">
    <source>
        <dbReference type="Proteomes" id="UP001218034"/>
    </source>
</evidence>
<gene>
    <name evidence="2" type="ORF">SVXNc_0335</name>
</gene>
<dbReference type="RefSeq" id="WP_347722232.1">
    <property type="nucleotide sequence ID" value="NZ_CP104395.1"/>
</dbReference>
<keyword evidence="3" id="KW-1185">Reference proteome</keyword>
<dbReference type="Proteomes" id="UP001218034">
    <property type="component" value="Chromosome"/>
</dbReference>
<accession>A0ABY8CFW4</accession>
<evidence type="ECO:0000313" key="2">
    <source>
        <dbReference type="EMBL" id="WEL19360.1"/>
    </source>
</evidence>
<reference evidence="2 3" key="1">
    <citation type="submission" date="2022-09" db="EMBL/GenBank/DDBJ databases">
        <title>Xylan utilization by haloarchaea-nanohaloarchaea associations.</title>
        <authorList>
            <person name="Yakimov M."/>
        </authorList>
    </citation>
    <scope>NUCLEOTIDE SEQUENCE [LARGE SCALE GENOMIC DNA]</scope>
    <source>
        <strain evidence="2 3">SVXNc</strain>
    </source>
</reference>
<sequence length="52" mass="6231">MNKDAADKQKEKAKEMLGIDDERAKEIFKEQPDRKQQKKKEIEEKRKELDGK</sequence>
<organism evidence="2 3">
    <name type="scientific">Candidatus Nanohalococcus occultus</name>
    <dbReference type="NCBI Taxonomy" id="2978047"/>
    <lineage>
        <taxon>Archaea</taxon>
        <taxon>Candidatus Nanohalarchaeota</taxon>
        <taxon>Candidatus Nanohalarchaeota incertae sedis</taxon>
        <taxon>Candidatus Nanohalococcus</taxon>
    </lineage>
</organism>
<evidence type="ECO:0000256" key="1">
    <source>
        <dbReference type="SAM" id="MobiDB-lite"/>
    </source>
</evidence>
<dbReference type="EMBL" id="CP104395">
    <property type="protein sequence ID" value="WEL19360.1"/>
    <property type="molecule type" value="Genomic_DNA"/>
</dbReference>
<proteinExistence type="predicted"/>